<keyword evidence="1" id="KW-1133">Transmembrane helix</keyword>
<organism evidence="2 3">
    <name type="scientific">Flavihumibacter stibioxidans</name>
    <dbReference type="NCBI Taxonomy" id="1834163"/>
    <lineage>
        <taxon>Bacteria</taxon>
        <taxon>Pseudomonadati</taxon>
        <taxon>Bacteroidota</taxon>
        <taxon>Chitinophagia</taxon>
        <taxon>Chitinophagales</taxon>
        <taxon>Chitinophagaceae</taxon>
        <taxon>Flavihumibacter</taxon>
    </lineage>
</organism>
<name>A0ABR7MBT9_9BACT</name>
<dbReference type="RefSeq" id="WP_187257829.1">
    <property type="nucleotide sequence ID" value="NZ_JBHULF010000020.1"/>
</dbReference>
<dbReference type="EMBL" id="MBUA01000028">
    <property type="protein sequence ID" value="MBC6492508.1"/>
    <property type="molecule type" value="Genomic_DNA"/>
</dbReference>
<dbReference type="Proteomes" id="UP000765802">
    <property type="component" value="Unassembled WGS sequence"/>
</dbReference>
<reference evidence="2 3" key="1">
    <citation type="submission" date="2016-07" db="EMBL/GenBank/DDBJ databases">
        <title>Genome analysis of Flavihumibacter stibioxidans YS-17.</title>
        <authorList>
            <person name="Shi K."/>
            <person name="Han Y."/>
            <person name="Wang G."/>
        </authorList>
    </citation>
    <scope>NUCLEOTIDE SEQUENCE [LARGE SCALE GENOMIC DNA]</scope>
    <source>
        <strain evidence="2 3">YS-17</strain>
    </source>
</reference>
<evidence type="ECO:0000256" key="1">
    <source>
        <dbReference type="SAM" id="Phobius"/>
    </source>
</evidence>
<sequence length="67" mass="7239">MNTRTFTILGGFQSMLFCVGIYVVALFFSIFICSAIFKAVSGRKTAQTTTVKPLQAGSNAQQLVASR</sequence>
<comment type="caution">
    <text evidence="2">The sequence shown here is derived from an EMBL/GenBank/DDBJ whole genome shotgun (WGS) entry which is preliminary data.</text>
</comment>
<keyword evidence="1" id="KW-0812">Transmembrane</keyword>
<protein>
    <submittedName>
        <fullName evidence="2">Uncharacterized protein</fullName>
    </submittedName>
</protein>
<evidence type="ECO:0000313" key="2">
    <source>
        <dbReference type="EMBL" id="MBC6492508.1"/>
    </source>
</evidence>
<gene>
    <name evidence="2" type="ORF">BC349_15715</name>
</gene>
<accession>A0ABR7MBT9</accession>
<feature type="transmembrane region" description="Helical" evidence="1">
    <location>
        <begin position="12"/>
        <end position="37"/>
    </location>
</feature>
<proteinExistence type="predicted"/>
<keyword evidence="3" id="KW-1185">Reference proteome</keyword>
<evidence type="ECO:0000313" key="3">
    <source>
        <dbReference type="Proteomes" id="UP000765802"/>
    </source>
</evidence>
<keyword evidence="1" id="KW-0472">Membrane</keyword>